<reference evidence="2" key="1">
    <citation type="submission" date="2023-10" db="EMBL/GenBank/DDBJ databases">
        <title>Screening of Alkalihalophilus pseudofirmusBZ-TG-HK211 and Its Alleviation of Salt Stress on Rapeseed Growth.</title>
        <authorList>
            <person name="Zhao B."/>
            <person name="Guo T."/>
        </authorList>
    </citation>
    <scope>NUCLEOTIDE SEQUENCE</scope>
    <source>
        <strain evidence="2">BZ-TG-HK211</strain>
    </source>
</reference>
<dbReference type="EMBL" id="JAWJAY010000001">
    <property type="protein sequence ID" value="MDV2884422.1"/>
    <property type="molecule type" value="Genomic_DNA"/>
</dbReference>
<dbReference type="RefSeq" id="WP_323465951.1">
    <property type="nucleotide sequence ID" value="NZ_CP144224.1"/>
</dbReference>
<sequence length="323" mass="37323">MRSFAKPRVVVSKCLEFEACRYNGEKIPDKLIEKLSPYVEFIPVCPEVEIGLGTPREVIRLVASGDEARLKQPETGRDLTEQMEEYSNDFLSELEEVDGFILKTRSPSCGLYDAKVYSGLEKSPVVRTEAGLFANKVKEHFPKAAKEDEGRLKNFIVREHFLTRLFTVAEFKEVKKSHSISKLMQFQAKNKYLFMACNQDSMRRLGRIVANHEKLEDGEVFDLYEEELDELFNRMPKPSDHINVCQHVFGYFSKHLTKAEKDHFLQALDQFKDQKIPLSSLLTMLRSWSYRFENDYLLSQNYFTPYPEALVAISDSGKGRSLS</sequence>
<evidence type="ECO:0000313" key="3">
    <source>
        <dbReference type="Proteomes" id="UP001285636"/>
    </source>
</evidence>
<dbReference type="Proteomes" id="UP001285636">
    <property type="component" value="Unassembled WGS sequence"/>
</dbReference>
<evidence type="ECO:0000259" key="1">
    <source>
        <dbReference type="Pfam" id="PF08349"/>
    </source>
</evidence>
<dbReference type="Pfam" id="PF04463">
    <property type="entry name" value="2-thiour_desulf"/>
    <property type="match status" value="1"/>
</dbReference>
<evidence type="ECO:0000313" key="2">
    <source>
        <dbReference type="EMBL" id="MDV2884422.1"/>
    </source>
</evidence>
<dbReference type="Pfam" id="PF08349">
    <property type="entry name" value="DUF1722"/>
    <property type="match status" value="1"/>
</dbReference>
<dbReference type="PANTHER" id="PTHR30087">
    <property type="entry name" value="INNER MEMBRANE PROTEIN"/>
    <property type="match status" value="1"/>
</dbReference>
<comment type="caution">
    <text evidence="2">The sequence shown here is derived from an EMBL/GenBank/DDBJ whole genome shotgun (WGS) entry which is preliminary data.</text>
</comment>
<gene>
    <name evidence="2" type="ORF">RYX45_04465</name>
</gene>
<feature type="domain" description="DUF1722" evidence="1">
    <location>
        <begin position="191"/>
        <end position="307"/>
    </location>
</feature>
<dbReference type="PANTHER" id="PTHR30087:SF0">
    <property type="entry name" value="INNER MEMBRANE PROTEIN"/>
    <property type="match status" value="1"/>
</dbReference>
<dbReference type="InterPro" id="IPR007553">
    <property type="entry name" value="2-thiour_desulf"/>
</dbReference>
<name>A0AAJ2NKF3_ALKPS</name>
<dbReference type="InterPro" id="IPR017087">
    <property type="entry name" value="UCP037004"/>
</dbReference>
<accession>A0AAJ2NKF3</accession>
<dbReference type="AlphaFoldDB" id="A0AAJ2NKF3"/>
<protein>
    <submittedName>
        <fullName evidence="2">DUF523 and DUF1722 domain-containing protein</fullName>
    </submittedName>
</protein>
<organism evidence="2 3">
    <name type="scientific">Alkalihalophilus pseudofirmus</name>
    <name type="common">Bacillus pseudofirmus</name>
    <dbReference type="NCBI Taxonomy" id="79885"/>
    <lineage>
        <taxon>Bacteria</taxon>
        <taxon>Bacillati</taxon>
        <taxon>Bacillota</taxon>
        <taxon>Bacilli</taxon>
        <taxon>Bacillales</taxon>
        <taxon>Bacillaceae</taxon>
        <taxon>Alkalihalophilus</taxon>
    </lineage>
</organism>
<dbReference type="InterPro" id="IPR013560">
    <property type="entry name" value="DUF1722"/>
</dbReference>
<proteinExistence type="predicted"/>
<dbReference type="PIRSF" id="PIRSF037004">
    <property type="entry name" value="UCP037004"/>
    <property type="match status" value="1"/>
</dbReference>